<accession>A0A2H9TB33</accession>
<comment type="caution">
    <text evidence="1">The sequence shown here is derived from an EMBL/GenBank/DDBJ whole genome shotgun (WGS) entry which is preliminary data.</text>
</comment>
<dbReference type="PROSITE" id="PS00018">
    <property type="entry name" value="EF_HAND_1"/>
    <property type="match status" value="1"/>
</dbReference>
<sequence length="557" mass="60833">MEIDALTGRVSSYVNPLKESQQDFIHGVFLERGNMLDAEVRRIVGEIETSNALIHSVNNLIAKSNIHQHSTMSYSQATWKVSGDEKSIALDHGYGISLQKDGNNNNTFIIEDGKGNQLVYNNQTLVPVPAGKAVDALEVGIPVMNNMTFVLSDGTELTFLPAEPDSAYNASSMSGGLADIQSIVISRGNQAMKIDNLTEESPNIIGPIVDPNTSPEDFTEAAHSIQANAIISGQNYSSLPSKVDTIKSEWMNYVDTLSNEGKEALKAKLVSEGMTLNWSASEALSFSGEYRNSDRSASLTENYSNNNNYKAFEGEEFDAFFTRILSASSSALVTTISQNNPAYDLGISGQSPAGKKAATKRGTADWEDLIYLNNRTMNSASLKATLPDFSYTKQIPNGDINHAFDTEVNDGHVLIESGGLHQWEYDGVLTKNIQTNNLNNPSQSISGYFARKQAFHNAVNSEHTSTGTFLTQEERDMLAKVLKVTYSDASGTGNLTGEEWESLQKSLEAARNNLTGSNQLQATQLQRALTSHNQNYDAISNSLSRIYTLLKDIVARM</sequence>
<dbReference type="InterPro" id="IPR018247">
    <property type="entry name" value="EF_Hand_1_Ca_BS"/>
</dbReference>
<dbReference type="EMBL" id="NSIT01000019">
    <property type="protein sequence ID" value="PJE80399.1"/>
    <property type="molecule type" value="Genomic_DNA"/>
</dbReference>
<name>A0A2H9TB33_9ZZZZ</name>
<protein>
    <submittedName>
        <fullName evidence="1">Uncharacterized protein</fullName>
    </submittedName>
</protein>
<evidence type="ECO:0000313" key="1">
    <source>
        <dbReference type="EMBL" id="PJE80399.1"/>
    </source>
</evidence>
<gene>
    <name evidence="1" type="ORF">CI610_00631</name>
</gene>
<proteinExistence type="predicted"/>
<organism evidence="1">
    <name type="scientific">invertebrate metagenome</name>
    <dbReference type="NCBI Taxonomy" id="1711999"/>
    <lineage>
        <taxon>unclassified sequences</taxon>
        <taxon>metagenomes</taxon>
        <taxon>organismal metagenomes</taxon>
    </lineage>
</organism>
<reference evidence="1" key="1">
    <citation type="journal article" date="2017" name="Appl. Environ. Microbiol.">
        <title>Molecular characterization of an Endozoicomonas-like organism causing infection in king scallop Pecten maximus L.</title>
        <authorList>
            <person name="Cano I."/>
            <person name="van Aerle R."/>
            <person name="Ross S."/>
            <person name="Verner-Jeffreys D.W."/>
            <person name="Paley R.K."/>
            <person name="Rimmer G."/>
            <person name="Ryder D."/>
            <person name="Hooper P."/>
            <person name="Stone D."/>
            <person name="Feist S.W."/>
        </authorList>
    </citation>
    <scope>NUCLEOTIDE SEQUENCE</scope>
</reference>
<dbReference type="AlphaFoldDB" id="A0A2H9TB33"/>